<evidence type="ECO:0000313" key="2">
    <source>
        <dbReference type="EMBL" id="EEV20887.1"/>
    </source>
</evidence>
<organism evidence="2 3">
    <name type="scientific">Treponema vincentii ATCC 35580</name>
    <dbReference type="NCBI Taxonomy" id="596324"/>
    <lineage>
        <taxon>Bacteria</taxon>
        <taxon>Pseudomonadati</taxon>
        <taxon>Spirochaetota</taxon>
        <taxon>Spirochaetia</taxon>
        <taxon>Spirochaetales</taxon>
        <taxon>Treponemataceae</taxon>
        <taxon>Treponema</taxon>
    </lineage>
</organism>
<dbReference type="Gene3D" id="3.40.30.10">
    <property type="entry name" value="Glutaredoxin"/>
    <property type="match status" value="1"/>
</dbReference>
<dbReference type="InterPro" id="IPR012336">
    <property type="entry name" value="Thioredoxin-like_fold"/>
</dbReference>
<dbReference type="AlphaFoldDB" id="C8PP24"/>
<evidence type="ECO:0000313" key="3">
    <source>
        <dbReference type="Proteomes" id="UP000004509"/>
    </source>
</evidence>
<gene>
    <name evidence="2" type="ORF">TREVI0001_1745</name>
</gene>
<dbReference type="Proteomes" id="UP000004509">
    <property type="component" value="Unassembled WGS sequence"/>
</dbReference>
<dbReference type="InterPro" id="IPR036249">
    <property type="entry name" value="Thioredoxin-like_sf"/>
</dbReference>
<evidence type="ECO:0000259" key="1">
    <source>
        <dbReference type="Pfam" id="PF13192"/>
    </source>
</evidence>
<protein>
    <recommendedName>
        <fullName evidence="1">Thioredoxin-like fold domain-containing protein</fullName>
    </recommendedName>
</protein>
<feature type="domain" description="Thioredoxin-like fold" evidence="1">
    <location>
        <begin position="2"/>
        <end position="47"/>
    </location>
</feature>
<comment type="caution">
    <text evidence="2">The sequence shown here is derived from an EMBL/GenBank/DDBJ whole genome shotgun (WGS) entry which is preliminary data.</text>
</comment>
<reference evidence="2 3" key="1">
    <citation type="submission" date="2009-07" db="EMBL/GenBank/DDBJ databases">
        <authorList>
            <person name="Madupu R."/>
            <person name="Sebastian Y."/>
            <person name="Durkin A.S."/>
            <person name="Torralba M."/>
            <person name="Methe B."/>
            <person name="Sutton G.G."/>
            <person name="Strausberg R.L."/>
            <person name="Nelson K.E."/>
        </authorList>
    </citation>
    <scope>NUCLEOTIDE SEQUENCE [LARGE SCALE GENOMIC DNA]</scope>
    <source>
        <strain evidence="2 3">ATCC 35580</strain>
    </source>
</reference>
<sequence>MANVEYITDLQKVMEAGIMSMPTLSVNEKVVSSGKILGIPEIKKIIEAEQ</sequence>
<dbReference type="SUPFAM" id="SSF52833">
    <property type="entry name" value="Thioredoxin-like"/>
    <property type="match status" value="1"/>
</dbReference>
<proteinExistence type="predicted"/>
<name>C8PP24_9SPIR</name>
<accession>C8PP24</accession>
<dbReference type="EMBL" id="ACYH01000024">
    <property type="protein sequence ID" value="EEV20887.1"/>
    <property type="molecule type" value="Genomic_DNA"/>
</dbReference>
<dbReference type="STRING" id="596324.TREVI0001_1745"/>
<dbReference type="Pfam" id="PF13192">
    <property type="entry name" value="Thioredoxin_3"/>
    <property type="match status" value="1"/>
</dbReference>